<keyword evidence="13" id="KW-0968">Cytoplasmic vesicle</keyword>
<keyword evidence="7" id="KW-0963">Cytoplasm</keyword>
<evidence type="ECO:0000256" key="7">
    <source>
        <dbReference type="ARBA" id="ARBA00022490"/>
    </source>
</evidence>
<dbReference type="Pfam" id="PF16474">
    <property type="entry name" value="KIND"/>
    <property type="match status" value="1"/>
</dbReference>
<dbReference type="GO" id="GO:0003779">
    <property type="term" value="F:actin binding"/>
    <property type="evidence" value="ECO:0007669"/>
    <property type="project" value="UniProtKB-KW"/>
</dbReference>
<dbReference type="InterPro" id="IPR011019">
    <property type="entry name" value="KIND_dom"/>
</dbReference>
<evidence type="ECO:0000259" key="14">
    <source>
        <dbReference type="PROSITE" id="PS51377"/>
    </source>
</evidence>
<keyword evidence="5" id="KW-0813">Transport</keyword>
<evidence type="ECO:0000256" key="5">
    <source>
        <dbReference type="ARBA" id="ARBA00022448"/>
    </source>
</evidence>
<evidence type="ECO:0000256" key="12">
    <source>
        <dbReference type="ARBA" id="ARBA00023212"/>
    </source>
</evidence>
<evidence type="ECO:0000256" key="2">
    <source>
        <dbReference type="ARBA" id="ARBA00004245"/>
    </source>
</evidence>
<dbReference type="Ensembl" id="ENSCJPT00005029960.1">
    <property type="protein sequence ID" value="ENSCJPP00005021861.1"/>
    <property type="gene ID" value="ENSCJPG00005017459.1"/>
</dbReference>
<feature type="domain" description="KIND" evidence="14">
    <location>
        <begin position="15"/>
        <end position="96"/>
    </location>
</feature>
<dbReference type="GO" id="GO:0030659">
    <property type="term" value="C:cytoplasmic vesicle membrane"/>
    <property type="evidence" value="ECO:0007669"/>
    <property type="project" value="UniProtKB-SubCell"/>
</dbReference>
<dbReference type="AlphaFoldDB" id="A0A8C2U162"/>
<keyword evidence="12" id="KW-0206">Cytoskeleton</keyword>
<comment type="subcellular location">
    <subcellularLocation>
        <location evidence="3">Cell membrane</location>
        <topology evidence="3">Peripheral membrane protein</topology>
        <orientation evidence="3">Cytoplasmic side</orientation>
    </subcellularLocation>
    <subcellularLocation>
        <location evidence="2">Cytoplasm</location>
        <location evidence="2">Cytoskeleton</location>
    </subcellularLocation>
    <subcellularLocation>
        <location evidence="1">Cytoplasmic vesicle membrane</location>
        <topology evidence="1">Peripheral membrane protein</topology>
        <orientation evidence="1">Cytoplasmic side</orientation>
    </subcellularLocation>
</comment>
<reference evidence="15" key="1">
    <citation type="submission" date="2015-11" db="EMBL/GenBank/DDBJ databases">
        <authorList>
            <consortium name="International Coturnix japonica Genome Analysis Consortium"/>
            <person name="Warren W."/>
            <person name="Burt D.W."/>
            <person name="Antin P.B."/>
            <person name="Lanford R."/>
            <person name="Gros J."/>
            <person name="Wilson R.K."/>
        </authorList>
    </citation>
    <scope>NUCLEOTIDE SEQUENCE [LARGE SCALE GENOMIC DNA]</scope>
</reference>
<dbReference type="GO" id="GO:0008017">
    <property type="term" value="F:microtubule binding"/>
    <property type="evidence" value="ECO:0007669"/>
    <property type="project" value="TreeGrafter"/>
</dbReference>
<protein>
    <recommendedName>
        <fullName evidence="14">KIND domain-containing protein</fullName>
    </recommendedName>
</protein>
<keyword evidence="10" id="KW-0472">Membrane</keyword>
<dbReference type="GO" id="GO:0051639">
    <property type="term" value="P:actin filament network formation"/>
    <property type="evidence" value="ECO:0007669"/>
    <property type="project" value="TreeGrafter"/>
</dbReference>
<dbReference type="GO" id="GO:0040038">
    <property type="term" value="P:polar body extrusion after meiotic divisions"/>
    <property type="evidence" value="ECO:0007669"/>
    <property type="project" value="TreeGrafter"/>
</dbReference>
<dbReference type="GO" id="GO:0030041">
    <property type="term" value="P:actin filament polymerization"/>
    <property type="evidence" value="ECO:0007669"/>
    <property type="project" value="TreeGrafter"/>
</dbReference>
<proteinExistence type="inferred from homology"/>
<dbReference type="GO" id="GO:0005886">
    <property type="term" value="C:plasma membrane"/>
    <property type="evidence" value="ECO:0007669"/>
    <property type="project" value="UniProtKB-SubCell"/>
</dbReference>
<dbReference type="GO" id="GO:0045010">
    <property type="term" value="P:actin nucleation"/>
    <property type="evidence" value="ECO:0007669"/>
    <property type="project" value="InterPro"/>
</dbReference>
<keyword evidence="6" id="KW-1003">Cell membrane</keyword>
<evidence type="ECO:0000256" key="10">
    <source>
        <dbReference type="ARBA" id="ARBA00023136"/>
    </source>
</evidence>
<dbReference type="GO" id="GO:0036089">
    <property type="term" value="P:cleavage furrow formation"/>
    <property type="evidence" value="ECO:0007669"/>
    <property type="project" value="TreeGrafter"/>
</dbReference>
<dbReference type="Proteomes" id="UP000694412">
    <property type="component" value="Chromosome 1"/>
</dbReference>
<evidence type="ECO:0000256" key="9">
    <source>
        <dbReference type="ARBA" id="ARBA00022927"/>
    </source>
</evidence>
<keyword evidence="8" id="KW-0677">Repeat</keyword>
<dbReference type="PANTHER" id="PTHR21345">
    <property type="entry name" value="SPIRE"/>
    <property type="match status" value="1"/>
</dbReference>
<evidence type="ECO:0000313" key="15">
    <source>
        <dbReference type="Ensembl" id="ENSCJPP00005021861.1"/>
    </source>
</evidence>
<evidence type="ECO:0000256" key="1">
    <source>
        <dbReference type="ARBA" id="ARBA00004180"/>
    </source>
</evidence>
<accession>A0A8C2U162</accession>
<evidence type="ECO:0000256" key="13">
    <source>
        <dbReference type="ARBA" id="ARBA00023329"/>
    </source>
</evidence>
<dbReference type="GO" id="GO:0005938">
    <property type="term" value="C:cell cortex"/>
    <property type="evidence" value="ECO:0007669"/>
    <property type="project" value="TreeGrafter"/>
</dbReference>
<sequence length="96" mass="11213">MNTESPCCEQNAAKISLAEILRCFEHPISEEQAWAICFWCCFRMKELAQGRLRKMDEEDLLETHMQKKEKQWVRDLIPSLEEVGLVCLPLLSEVSQ</sequence>
<evidence type="ECO:0000256" key="11">
    <source>
        <dbReference type="ARBA" id="ARBA00023203"/>
    </source>
</evidence>
<dbReference type="GO" id="GO:0005856">
    <property type="term" value="C:cytoskeleton"/>
    <property type="evidence" value="ECO:0007669"/>
    <property type="project" value="UniProtKB-SubCell"/>
</dbReference>
<dbReference type="GO" id="GO:0048193">
    <property type="term" value="P:Golgi vesicle transport"/>
    <property type="evidence" value="ECO:0007669"/>
    <property type="project" value="TreeGrafter"/>
</dbReference>
<organism evidence="15 16">
    <name type="scientific">Coturnix japonica</name>
    <name type="common">Japanese quail</name>
    <name type="synonym">Coturnix coturnix japonica</name>
    <dbReference type="NCBI Taxonomy" id="93934"/>
    <lineage>
        <taxon>Eukaryota</taxon>
        <taxon>Metazoa</taxon>
        <taxon>Chordata</taxon>
        <taxon>Craniata</taxon>
        <taxon>Vertebrata</taxon>
        <taxon>Euteleostomi</taxon>
        <taxon>Archelosauria</taxon>
        <taxon>Archosauria</taxon>
        <taxon>Dinosauria</taxon>
        <taxon>Saurischia</taxon>
        <taxon>Theropoda</taxon>
        <taxon>Coelurosauria</taxon>
        <taxon>Aves</taxon>
        <taxon>Neognathae</taxon>
        <taxon>Galloanserae</taxon>
        <taxon>Galliformes</taxon>
        <taxon>Phasianidae</taxon>
        <taxon>Perdicinae</taxon>
        <taxon>Coturnix</taxon>
    </lineage>
</organism>
<dbReference type="GO" id="GO:0015031">
    <property type="term" value="P:protein transport"/>
    <property type="evidence" value="ECO:0007669"/>
    <property type="project" value="UniProtKB-KW"/>
</dbReference>
<evidence type="ECO:0000256" key="8">
    <source>
        <dbReference type="ARBA" id="ARBA00022737"/>
    </source>
</evidence>
<dbReference type="GO" id="GO:0051295">
    <property type="term" value="P:establishment of meiotic spindle localization"/>
    <property type="evidence" value="ECO:0007669"/>
    <property type="project" value="TreeGrafter"/>
</dbReference>
<evidence type="ECO:0000256" key="4">
    <source>
        <dbReference type="ARBA" id="ARBA00010956"/>
    </source>
</evidence>
<evidence type="ECO:0000313" key="16">
    <source>
        <dbReference type="Proteomes" id="UP000694412"/>
    </source>
</evidence>
<keyword evidence="9" id="KW-0653">Protein transport</keyword>
<evidence type="ECO:0000256" key="6">
    <source>
        <dbReference type="ARBA" id="ARBA00022475"/>
    </source>
</evidence>
<dbReference type="PANTHER" id="PTHR21345:SF9">
    <property type="entry name" value="KIND DOMAIN-CONTAINING PROTEIN"/>
    <property type="match status" value="1"/>
</dbReference>
<dbReference type="InterPro" id="IPR029901">
    <property type="entry name" value="Spire"/>
</dbReference>
<keyword evidence="16" id="KW-1185">Reference proteome</keyword>
<dbReference type="PROSITE" id="PS51377">
    <property type="entry name" value="KIND"/>
    <property type="match status" value="1"/>
</dbReference>
<reference evidence="15" key="2">
    <citation type="submission" date="2025-08" db="UniProtKB">
        <authorList>
            <consortium name="Ensembl"/>
        </authorList>
    </citation>
    <scope>IDENTIFICATION</scope>
</reference>
<dbReference type="GeneTree" id="ENSGT00960000189323"/>
<evidence type="ECO:0000256" key="3">
    <source>
        <dbReference type="ARBA" id="ARBA00004413"/>
    </source>
</evidence>
<name>A0A8C2U162_COTJA</name>
<dbReference type="Gene3D" id="1.10.510.10">
    <property type="entry name" value="Transferase(Phosphotransferase) domain 1"/>
    <property type="match status" value="1"/>
</dbReference>
<comment type="similarity">
    <text evidence="4">Belongs to the spire family.</text>
</comment>
<reference evidence="15" key="3">
    <citation type="submission" date="2025-09" db="UniProtKB">
        <authorList>
            <consortium name="Ensembl"/>
        </authorList>
    </citation>
    <scope>IDENTIFICATION</scope>
</reference>
<keyword evidence="11" id="KW-0009">Actin-binding</keyword>